<dbReference type="InterPro" id="IPR044730">
    <property type="entry name" value="RNase_H-like_dom_plant"/>
</dbReference>
<gene>
    <name evidence="1" type="ORF">PIB30_097804</name>
</gene>
<evidence type="ECO:0000313" key="2">
    <source>
        <dbReference type="Proteomes" id="UP001341840"/>
    </source>
</evidence>
<proteinExistence type="predicted"/>
<accession>A0ABU6XW09</accession>
<sequence length="125" mass="13737">MALTLGPGLGAVSRILGCLFRLLYGGFGGPVVSKCFSLTSHDLISRLLVFLDLCPMTSYRYIKVNCDASIFHERQLVGFGCVLRDAVGSWILGCSGHLPIWSIFRCQLLVVWNGLRLAWEAGCKN</sequence>
<evidence type="ECO:0008006" key="3">
    <source>
        <dbReference type="Google" id="ProtNLM"/>
    </source>
</evidence>
<dbReference type="CDD" id="cd06222">
    <property type="entry name" value="RNase_H_like"/>
    <property type="match status" value="1"/>
</dbReference>
<protein>
    <recommendedName>
        <fullName evidence="3">RNase H type-1 domain-containing protein</fullName>
    </recommendedName>
</protein>
<comment type="caution">
    <text evidence="1">The sequence shown here is derived from an EMBL/GenBank/DDBJ whole genome shotgun (WGS) entry which is preliminary data.</text>
</comment>
<name>A0ABU6XW09_9FABA</name>
<dbReference type="PANTHER" id="PTHR47723:SF19">
    <property type="entry name" value="POLYNUCLEOTIDYL TRANSFERASE, RIBONUCLEASE H-LIKE SUPERFAMILY PROTEIN"/>
    <property type="match status" value="1"/>
</dbReference>
<dbReference type="InterPro" id="IPR053151">
    <property type="entry name" value="RNase_H-like"/>
</dbReference>
<dbReference type="Proteomes" id="UP001341840">
    <property type="component" value="Unassembled WGS sequence"/>
</dbReference>
<dbReference type="EMBL" id="JASCZI010213885">
    <property type="protein sequence ID" value="MED6201711.1"/>
    <property type="molecule type" value="Genomic_DNA"/>
</dbReference>
<evidence type="ECO:0000313" key="1">
    <source>
        <dbReference type="EMBL" id="MED6201711.1"/>
    </source>
</evidence>
<organism evidence="1 2">
    <name type="scientific">Stylosanthes scabra</name>
    <dbReference type="NCBI Taxonomy" id="79078"/>
    <lineage>
        <taxon>Eukaryota</taxon>
        <taxon>Viridiplantae</taxon>
        <taxon>Streptophyta</taxon>
        <taxon>Embryophyta</taxon>
        <taxon>Tracheophyta</taxon>
        <taxon>Spermatophyta</taxon>
        <taxon>Magnoliopsida</taxon>
        <taxon>eudicotyledons</taxon>
        <taxon>Gunneridae</taxon>
        <taxon>Pentapetalae</taxon>
        <taxon>rosids</taxon>
        <taxon>fabids</taxon>
        <taxon>Fabales</taxon>
        <taxon>Fabaceae</taxon>
        <taxon>Papilionoideae</taxon>
        <taxon>50 kb inversion clade</taxon>
        <taxon>dalbergioids sensu lato</taxon>
        <taxon>Dalbergieae</taxon>
        <taxon>Pterocarpus clade</taxon>
        <taxon>Stylosanthes</taxon>
    </lineage>
</organism>
<feature type="non-terminal residue" evidence="1">
    <location>
        <position position="125"/>
    </location>
</feature>
<reference evidence="1 2" key="1">
    <citation type="journal article" date="2023" name="Plants (Basel)">
        <title>Bridging the Gap: Combining Genomics and Transcriptomics Approaches to Understand Stylosanthes scabra, an Orphan Legume from the Brazilian Caatinga.</title>
        <authorList>
            <person name="Ferreira-Neto J.R.C."/>
            <person name="da Silva M.D."/>
            <person name="Binneck E."/>
            <person name="de Melo N.F."/>
            <person name="da Silva R.H."/>
            <person name="de Melo A.L.T.M."/>
            <person name="Pandolfi V."/>
            <person name="Bustamante F.O."/>
            <person name="Brasileiro-Vidal A.C."/>
            <person name="Benko-Iseppon A.M."/>
        </authorList>
    </citation>
    <scope>NUCLEOTIDE SEQUENCE [LARGE SCALE GENOMIC DNA]</scope>
    <source>
        <tissue evidence="1">Leaves</tissue>
    </source>
</reference>
<keyword evidence="2" id="KW-1185">Reference proteome</keyword>
<dbReference type="PANTHER" id="PTHR47723">
    <property type="entry name" value="OS05G0353850 PROTEIN"/>
    <property type="match status" value="1"/>
</dbReference>